<keyword evidence="5 7" id="KW-1133">Transmembrane helix</keyword>
<dbReference type="GO" id="GO:0005886">
    <property type="term" value="C:plasma membrane"/>
    <property type="evidence" value="ECO:0007669"/>
    <property type="project" value="UniProtKB-SubCell"/>
</dbReference>
<dbReference type="PANTHER" id="PTHR43386:SF25">
    <property type="entry name" value="PEPTIDE ABC TRANSPORTER PERMEASE PROTEIN"/>
    <property type="match status" value="1"/>
</dbReference>
<dbReference type="AlphaFoldDB" id="A0A231GWC2"/>
<dbReference type="InterPro" id="IPR035906">
    <property type="entry name" value="MetI-like_sf"/>
</dbReference>
<evidence type="ECO:0000313" key="11">
    <source>
        <dbReference type="Proteomes" id="UP000215506"/>
    </source>
</evidence>
<feature type="region of interest" description="Disordered" evidence="8">
    <location>
        <begin position="1"/>
        <end position="50"/>
    </location>
</feature>
<keyword evidence="2 7" id="KW-0813">Transport</keyword>
<accession>A0A231GWC2</accession>
<feature type="transmembrane region" description="Helical" evidence="7">
    <location>
        <begin position="237"/>
        <end position="260"/>
    </location>
</feature>
<dbReference type="PROSITE" id="PS50928">
    <property type="entry name" value="ABC_TM1"/>
    <property type="match status" value="1"/>
</dbReference>
<evidence type="ECO:0000256" key="2">
    <source>
        <dbReference type="ARBA" id="ARBA00022448"/>
    </source>
</evidence>
<dbReference type="Pfam" id="PF00528">
    <property type="entry name" value="BPD_transp_1"/>
    <property type="match status" value="1"/>
</dbReference>
<dbReference type="Proteomes" id="UP000215506">
    <property type="component" value="Unassembled WGS sequence"/>
</dbReference>
<dbReference type="PANTHER" id="PTHR43386">
    <property type="entry name" value="OLIGOPEPTIDE TRANSPORT SYSTEM PERMEASE PROTEIN APPC"/>
    <property type="match status" value="1"/>
</dbReference>
<dbReference type="InterPro" id="IPR050366">
    <property type="entry name" value="BP-dependent_transpt_permease"/>
</dbReference>
<feature type="transmembrane region" description="Helical" evidence="7">
    <location>
        <begin position="89"/>
        <end position="110"/>
    </location>
</feature>
<evidence type="ECO:0000256" key="3">
    <source>
        <dbReference type="ARBA" id="ARBA00022475"/>
    </source>
</evidence>
<feature type="transmembrane region" description="Helical" evidence="7">
    <location>
        <begin position="158"/>
        <end position="180"/>
    </location>
</feature>
<dbReference type="SUPFAM" id="SSF161098">
    <property type="entry name" value="MetI-like"/>
    <property type="match status" value="1"/>
</dbReference>
<evidence type="ECO:0000256" key="8">
    <source>
        <dbReference type="SAM" id="MobiDB-lite"/>
    </source>
</evidence>
<keyword evidence="6 7" id="KW-0472">Membrane</keyword>
<evidence type="ECO:0000256" key="1">
    <source>
        <dbReference type="ARBA" id="ARBA00004651"/>
    </source>
</evidence>
<evidence type="ECO:0000256" key="4">
    <source>
        <dbReference type="ARBA" id="ARBA00022692"/>
    </source>
</evidence>
<keyword evidence="3" id="KW-1003">Cell membrane</keyword>
<comment type="similarity">
    <text evidence="7">Belongs to the binding-protein-dependent transport system permease family.</text>
</comment>
<dbReference type="GO" id="GO:0055085">
    <property type="term" value="P:transmembrane transport"/>
    <property type="evidence" value="ECO:0007669"/>
    <property type="project" value="InterPro"/>
</dbReference>
<feature type="transmembrane region" description="Helical" evidence="7">
    <location>
        <begin position="272"/>
        <end position="296"/>
    </location>
</feature>
<dbReference type="CDD" id="cd06261">
    <property type="entry name" value="TM_PBP2"/>
    <property type="match status" value="1"/>
</dbReference>
<gene>
    <name evidence="10" type="primary">gsiD_5</name>
    <name evidence="10" type="ORF">B7C42_07049</name>
</gene>
<dbReference type="EMBL" id="NGAF01000025">
    <property type="protein sequence ID" value="OXR40914.1"/>
    <property type="molecule type" value="Genomic_DNA"/>
</dbReference>
<keyword evidence="11" id="KW-1185">Reference proteome</keyword>
<evidence type="ECO:0000259" key="9">
    <source>
        <dbReference type="PROSITE" id="PS50928"/>
    </source>
</evidence>
<evidence type="ECO:0000256" key="7">
    <source>
        <dbReference type="RuleBase" id="RU363032"/>
    </source>
</evidence>
<evidence type="ECO:0000313" key="10">
    <source>
        <dbReference type="EMBL" id="OXR40914.1"/>
    </source>
</evidence>
<protein>
    <submittedName>
        <fullName evidence="10">Glutathione transport system permease protein GsiD</fullName>
    </submittedName>
</protein>
<feature type="transmembrane region" description="Helical" evidence="7">
    <location>
        <begin position="316"/>
        <end position="336"/>
    </location>
</feature>
<evidence type="ECO:0000256" key="5">
    <source>
        <dbReference type="ARBA" id="ARBA00022989"/>
    </source>
</evidence>
<sequence>MSGRGPEAAAQRHHAGTPLVPVEPSMSGRGPEAAAQRHHAGTPLVPVEPGMSGLGPEAVAVLDEVELHANELQHTRFHRLVRTARTRPGLVLAWLVVLLVIGWAVAPSWFTDRSAVDGDPDSGFLPPSFDHPFGTDRLGRDLLARAIYGTSTTLTATLLAVALGFLVGTLIGLLSGIIGGRPDAAVMRCVDVLLSIPALLLAMTMVTALGFGTVNIALAVGVSAVASFARVMRSQVLTVAGSDFVAAAYGSGAGFVRVVVRHVLPNSIRAVLSLAALECGTAVLAVAALGFLGYGAPPPQPEWGLAVSEGRDFLATYPWIALCPGVLIAVVVLSVNRIGRALGEQR</sequence>
<dbReference type="RefSeq" id="WP_094027942.1">
    <property type="nucleotide sequence ID" value="NZ_NGAF01000025.1"/>
</dbReference>
<keyword evidence="4 7" id="KW-0812">Transmembrane</keyword>
<evidence type="ECO:0000256" key="6">
    <source>
        <dbReference type="ARBA" id="ARBA00023136"/>
    </source>
</evidence>
<comment type="subcellular location">
    <subcellularLocation>
        <location evidence="1 7">Cell membrane</location>
        <topology evidence="1 7">Multi-pass membrane protein</topology>
    </subcellularLocation>
</comment>
<dbReference type="InterPro" id="IPR000515">
    <property type="entry name" value="MetI-like"/>
</dbReference>
<reference evidence="10 11" key="1">
    <citation type="submission" date="2017-07" db="EMBL/GenBank/DDBJ databases">
        <title>First draft Genome Sequence of Nocardia cerradoensis isolated from human infection.</title>
        <authorList>
            <person name="Carrasco G."/>
        </authorList>
    </citation>
    <scope>NUCLEOTIDE SEQUENCE [LARGE SCALE GENOMIC DNA]</scope>
    <source>
        <strain evidence="10 11">CNM20130759</strain>
    </source>
</reference>
<feature type="domain" description="ABC transmembrane type-1" evidence="9">
    <location>
        <begin position="150"/>
        <end position="339"/>
    </location>
</feature>
<dbReference type="Gene3D" id="1.10.3720.10">
    <property type="entry name" value="MetI-like"/>
    <property type="match status" value="1"/>
</dbReference>
<feature type="transmembrane region" description="Helical" evidence="7">
    <location>
        <begin position="192"/>
        <end position="225"/>
    </location>
</feature>
<organism evidence="10 11">
    <name type="scientific">Nocardia cerradoensis</name>
    <dbReference type="NCBI Taxonomy" id="85688"/>
    <lineage>
        <taxon>Bacteria</taxon>
        <taxon>Bacillati</taxon>
        <taxon>Actinomycetota</taxon>
        <taxon>Actinomycetes</taxon>
        <taxon>Mycobacteriales</taxon>
        <taxon>Nocardiaceae</taxon>
        <taxon>Nocardia</taxon>
    </lineage>
</organism>
<proteinExistence type="inferred from homology"/>
<comment type="caution">
    <text evidence="10">The sequence shown here is derived from an EMBL/GenBank/DDBJ whole genome shotgun (WGS) entry which is preliminary data.</text>
</comment>
<name>A0A231GWC2_9NOCA</name>